<keyword evidence="6" id="KW-1185">Reference proteome</keyword>
<evidence type="ECO:0000256" key="1">
    <source>
        <dbReference type="ARBA" id="ARBA00023015"/>
    </source>
</evidence>
<feature type="non-terminal residue" evidence="5">
    <location>
        <position position="1"/>
    </location>
</feature>
<feature type="domain" description="HTH araC/xylS-type" evidence="4">
    <location>
        <begin position="1"/>
        <end position="88"/>
    </location>
</feature>
<organism evidence="5 6">
    <name type="scientific">Kibdelosporangium lantanae</name>
    <dbReference type="NCBI Taxonomy" id="1497396"/>
    <lineage>
        <taxon>Bacteria</taxon>
        <taxon>Bacillati</taxon>
        <taxon>Actinomycetota</taxon>
        <taxon>Actinomycetes</taxon>
        <taxon>Pseudonocardiales</taxon>
        <taxon>Pseudonocardiaceae</taxon>
        <taxon>Kibdelosporangium</taxon>
    </lineage>
</organism>
<sequence length="90" mass="10302">DQPLTLTDLATHANVSIRTLTRRFHAETGLSPLQWLLHRRVDRARQLLETTTFPMDRVAHHSGLGSADSLRQHMVRRVGQTPTAYRKSFT</sequence>
<dbReference type="Gene3D" id="1.10.10.60">
    <property type="entry name" value="Homeodomain-like"/>
    <property type="match status" value="1"/>
</dbReference>
<keyword evidence="1" id="KW-0805">Transcription regulation</keyword>
<gene>
    <name evidence="5" type="ORF">ACFQ1S_00910</name>
</gene>
<dbReference type="InterPro" id="IPR050204">
    <property type="entry name" value="AraC_XylS_family_regulators"/>
</dbReference>
<dbReference type="EMBL" id="JBHTIS010000020">
    <property type="protein sequence ID" value="MFD1044254.1"/>
    <property type="molecule type" value="Genomic_DNA"/>
</dbReference>
<keyword evidence="2" id="KW-0238">DNA-binding</keyword>
<keyword evidence="3" id="KW-0804">Transcription</keyword>
<evidence type="ECO:0000313" key="5">
    <source>
        <dbReference type="EMBL" id="MFD1044254.1"/>
    </source>
</evidence>
<dbReference type="SMART" id="SM00342">
    <property type="entry name" value="HTH_ARAC"/>
    <property type="match status" value="1"/>
</dbReference>
<dbReference type="Pfam" id="PF12833">
    <property type="entry name" value="HTH_18"/>
    <property type="match status" value="1"/>
</dbReference>
<protein>
    <submittedName>
        <fullName evidence="5">Helix-turn-helix domain-containing protein</fullName>
    </submittedName>
</protein>
<dbReference type="InterPro" id="IPR009057">
    <property type="entry name" value="Homeodomain-like_sf"/>
</dbReference>
<comment type="caution">
    <text evidence="5">The sequence shown here is derived from an EMBL/GenBank/DDBJ whole genome shotgun (WGS) entry which is preliminary data.</text>
</comment>
<proteinExistence type="predicted"/>
<dbReference type="InterPro" id="IPR018060">
    <property type="entry name" value="HTH_AraC"/>
</dbReference>
<reference evidence="6" key="1">
    <citation type="journal article" date="2019" name="Int. J. Syst. Evol. Microbiol.">
        <title>The Global Catalogue of Microorganisms (GCM) 10K type strain sequencing project: providing services to taxonomists for standard genome sequencing and annotation.</title>
        <authorList>
            <consortium name="The Broad Institute Genomics Platform"/>
            <consortium name="The Broad Institute Genome Sequencing Center for Infectious Disease"/>
            <person name="Wu L."/>
            <person name="Ma J."/>
        </authorList>
    </citation>
    <scope>NUCLEOTIDE SEQUENCE [LARGE SCALE GENOMIC DNA]</scope>
    <source>
        <strain evidence="6">JCM 31486</strain>
    </source>
</reference>
<dbReference type="PANTHER" id="PTHR46796">
    <property type="entry name" value="HTH-TYPE TRANSCRIPTIONAL ACTIVATOR RHAS-RELATED"/>
    <property type="match status" value="1"/>
</dbReference>
<evidence type="ECO:0000259" key="4">
    <source>
        <dbReference type="PROSITE" id="PS01124"/>
    </source>
</evidence>
<evidence type="ECO:0000256" key="3">
    <source>
        <dbReference type="ARBA" id="ARBA00023163"/>
    </source>
</evidence>
<evidence type="ECO:0000313" key="6">
    <source>
        <dbReference type="Proteomes" id="UP001597045"/>
    </source>
</evidence>
<dbReference type="Proteomes" id="UP001597045">
    <property type="component" value="Unassembled WGS sequence"/>
</dbReference>
<accession>A0ABW3M3U0</accession>
<dbReference type="PROSITE" id="PS01124">
    <property type="entry name" value="HTH_ARAC_FAMILY_2"/>
    <property type="match status" value="1"/>
</dbReference>
<dbReference type="SUPFAM" id="SSF46689">
    <property type="entry name" value="Homeodomain-like"/>
    <property type="match status" value="2"/>
</dbReference>
<name>A0ABW3M3U0_9PSEU</name>
<evidence type="ECO:0000256" key="2">
    <source>
        <dbReference type="ARBA" id="ARBA00023125"/>
    </source>
</evidence>